<dbReference type="EMBL" id="KZ993247">
    <property type="protein sequence ID" value="RKP05141.1"/>
    <property type="molecule type" value="Genomic_DNA"/>
</dbReference>
<reference evidence="3" key="1">
    <citation type="journal article" date="2018" name="Nat. Microbiol.">
        <title>Leveraging single-cell genomics to expand the fungal tree of life.</title>
        <authorList>
            <person name="Ahrendt S.R."/>
            <person name="Quandt C.A."/>
            <person name="Ciobanu D."/>
            <person name="Clum A."/>
            <person name="Salamov A."/>
            <person name="Andreopoulos B."/>
            <person name="Cheng J.F."/>
            <person name="Woyke T."/>
            <person name="Pelin A."/>
            <person name="Henrissat B."/>
            <person name="Reynolds N.K."/>
            <person name="Benny G.L."/>
            <person name="Smith M.E."/>
            <person name="James T.Y."/>
            <person name="Grigoriev I.V."/>
        </authorList>
    </citation>
    <scope>NUCLEOTIDE SEQUENCE [LARGE SCALE GENOMIC DNA]</scope>
    <source>
        <strain evidence="3">RSA 1356</strain>
    </source>
</reference>
<sequence length="352" mass="38106">MTRSADEADSTLNRRALSRDPASSQLGVPSRATPAVAAAAASRISPADSAESSDTEDEQRLAEAHAILACTASTSANDPPTPADSNSASTTDNDDDKRDIIADSDDEDDGASVESRDSFDSRATMASTKKVTRRQDTQTAAQLQLPEPHAASILSYVVRPFTTVLAASATVLFWRPLSVVNLIGPERMRLLTRRRLPPAASDDPTSEERTASSSLFEGFKDTYRRVAHVALTGKGSEDESDGWLDHDSGAFEARRRRITETLHRVERRINALEQRRERLLERLDRLDDQEAESEMAGNGEVASDPPATSSRDIGNHEMRSGRHGSASSASSEETRSRTKTKSAKPSTVDADA</sequence>
<accession>A0A4P9XIF8</accession>
<gene>
    <name evidence="2" type="ORF">THASP1DRAFT_33020</name>
</gene>
<evidence type="ECO:0000313" key="3">
    <source>
        <dbReference type="Proteomes" id="UP000271241"/>
    </source>
</evidence>
<dbReference type="AlphaFoldDB" id="A0A4P9XIF8"/>
<dbReference type="Proteomes" id="UP000271241">
    <property type="component" value="Unassembled WGS sequence"/>
</dbReference>
<feature type="compositionally biased region" description="Low complexity" evidence="1">
    <location>
        <begin position="29"/>
        <end position="50"/>
    </location>
</feature>
<feature type="region of interest" description="Disordered" evidence="1">
    <location>
        <begin position="1"/>
        <end position="141"/>
    </location>
</feature>
<feature type="region of interest" description="Disordered" evidence="1">
    <location>
        <begin position="287"/>
        <end position="352"/>
    </location>
</feature>
<name>A0A4P9XIF8_9FUNG</name>
<feature type="compositionally biased region" description="Acidic residues" evidence="1">
    <location>
        <begin position="102"/>
        <end position="111"/>
    </location>
</feature>
<keyword evidence="3" id="KW-1185">Reference proteome</keyword>
<evidence type="ECO:0000313" key="2">
    <source>
        <dbReference type="EMBL" id="RKP05141.1"/>
    </source>
</evidence>
<evidence type="ECO:0000256" key="1">
    <source>
        <dbReference type="SAM" id="MobiDB-lite"/>
    </source>
</evidence>
<proteinExistence type="predicted"/>
<organism evidence="2 3">
    <name type="scientific">Thamnocephalis sphaerospora</name>
    <dbReference type="NCBI Taxonomy" id="78915"/>
    <lineage>
        <taxon>Eukaryota</taxon>
        <taxon>Fungi</taxon>
        <taxon>Fungi incertae sedis</taxon>
        <taxon>Zoopagomycota</taxon>
        <taxon>Zoopagomycotina</taxon>
        <taxon>Zoopagomycetes</taxon>
        <taxon>Zoopagales</taxon>
        <taxon>Sigmoideomycetaceae</taxon>
        <taxon>Thamnocephalis</taxon>
    </lineage>
</organism>
<protein>
    <submittedName>
        <fullName evidence="2">Uncharacterized protein</fullName>
    </submittedName>
</protein>